<dbReference type="InterPro" id="IPR003838">
    <property type="entry name" value="ABC3_permease_C"/>
</dbReference>
<dbReference type="Pfam" id="PF02687">
    <property type="entry name" value="FtsX"/>
    <property type="match status" value="2"/>
</dbReference>
<feature type="transmembrane region" description="Helical" evidence="6">
    <location>
        <begin position="364"/>
        <end position="386"/>
    </location>
</feature>
<reference evidence="8 9" key="1">
    <citation type="submission" date="2022-03" db="EMBL/GenBank/DDBJ databases">
        <title>Novel taxa within the pig intestine.</title>
        <authorList>
            <person name="Wylensek D."/>
            <person name="Bishof K."/>
            <person name="Afrizal A."/>
            <person name="Clavel T."/>
        </authorList>
    </citation>
    <scope>NUCLEOTIDE SEQUENCE [LARGE SCALE GENOMIC DNA]</scope>
    <source>
        <strain evidence="8 9">CLA-KB-P133</strain>
    </source>
</reference>
<feature type="transmembrane region" description="Helical" evidence="6">
    <location>
        <begin position="310"/>
        <end position="331"/>
    </location>
</feature>
<dbReference type="RefSeq" id="WP_370596261.1">
    <property type="nucleotide sequence ID" value="NZ_JALBUR010000019.1"/>
</dbReference>
<feature type="domain" description="ABC3 transporter permease C-terminal" evidence="7">
    <location>
        <begin position="59"/>
        <end position="166"/>
    </location>
</feature>
<keyword evidence="3 6" id="KW-0812">Transmembrane</keyword>
<feature type="transmembrane region" description="Helical" evidence="6">
    <location>
        <begin position="283"/>
        <end position="304"/>
    </location>
</feature>
<keyword evidence="4 6" id="KW-1133">Transmembrane helix</keyword>
<comment type="caution">
    <text evidence="8">The sequence shown here is derived from an EMBL/GenBank/DDBJ whole genome shotgun (WGS) entry which is preliminary data.</text>
</comment>
<feature type="transmembrane region" description="Helical" evidence="6">
    <location>
        <begin position="54"/>
        <end position="73"/>
    </location>
</feature>
<evidence type="ECO:0000256" key="4">
    <source>
        <dbReference type="ARBA" id="ARBA00022989"/>
    </source>
</evidence>
<evidence type="ECO:0000256" key="3">
    <source>
        <dbReference type="ARBA" id="ARBA00022692"/>
    </source>
</evidence>
<feature type="transmembrane region" description="Helical" evidence="6">
    <location>
        <begin position="110"/>
        <end position="128"/>
    </location>
</feature>
<evidence type="ECO:0000256" key="5">
    <source>
        <dbReference type="ARBA" id="ARBA00023136"/>
    </source>
</evidence>
<feature type="transmembrane region" description="Helical" evidence="6">
    <location>
        <begin position="18"/>
        <end position="42"/>
    </location>
</feature>
<comment type="subcellular location">
    <subcellularLocation>
        <location evidence="1">Cell membrane</location>
        <topology evidence="1">Multi-pass membrane protein</topology>
    </subcellularLocation>
</comment>
<dbReference type="PANTHER" id="PTHR46795:SF3">
    <property type="entry name" value="ABC TRANSPORTER PERMEASE"/>
    <property type="match status" value="1"/>
</dbReference>
<accession>A0AB35U4J0</accession>
<evidence type="ECO:0000313" key="8">
    <source>
        <dbReference type="EMBL" id="MDX8420018.1"/>
    </source>
</evidence>
<feature type="domain" description="ABC3 transporter permease C-terminal" evidence="7">
    <location>
        <begin position="321"/>
        <end position="419"/>
    </location>
</feature>
<evidence type="ECO:0000313" key="9">
    <source>
        <dbReference type="Proteomes" id="UP001286174"/>
    </source>
</evidence>
<dbReference type="AlphaFoldDB" id="A0AB35U4J0"/>
<proteinExistence type="predicted"/>
<sequence>MIFASALKSLKRDFYRSFFYWLTFMLTTAFVFLFFCIAVSPAVGMTFRNSQGGLAVNVTFFAVFVCMVDVFFANDFFVRTKAKDLAVQLICGAGFSQLAGYLLIQTFLLLALAIPVGVVLALALRPLLEVLMTSWLQTQCVIPISGSAVSATLFVLLTLVFWTTYLNLSYAYRNNAYTLLNSQSIRSTGSVFNIAHTKKAAKISNDAAGVFALILWLAPMLGILSAPADAFVFALFGMMGFYLCCRHVFEPLLSAWLDRKAIDKPNQIAVLGFFRTDLSIMKVNVVLIVICSVVLISLMSTPSITSMEKVLMILAYQMMNVLLSLAILFRFGTEALNRKKYFQTMRHLGYLEKDLHHIIARETVSFYCFVAVSAAMYVCVILKALAGNGVLTGSLPGSLLMSLLLPLLVCMIATWLYYRSNMSAKRA</sequence>
<dbReference type="Proteomes" id="UP001286174">
    <property type="component" value="Unassembled WGS sequence"/>
</dbReference>
<protein>
    <recommendedName>
        <fullName evidence="7">ABC3 transporter permease C-terminal domain-containing protein</fullName>
    </recommendedName>
</protein>
<keyword evidence="5 6" id="KW-0472">Membrane</keyword>
<dbReference type="GO" id="GO:0005886">
    <property type="term" value="C:plasma membrane"/>
    <property type="evidence" value="ECO:0007669"/>
    <property type="project" value="UniProtKB-SubCell"/>
</dbReference>
<evidence type="ECO:0000256" key="2">
    <source>
        <dbReference type="ARBA" id="ARBA00022475"/>
    </source>
</evidence>
<feature type="transmembrane region" description="Helical" evidence="6">
    <location>
        <begin position="398"/>
        <end position="418"/>
    </location>
</feature>
<keyword evidence="9" id="KW-1185">Reference proteome</keyword>
<keyword evidence="2" id="KW-1003">Cell membrane</keyword>
<evidence type="ECO:0000256" key="6">
    <source>
        <dbReference type="SAM" id="Phobius"/>
    </source>
</evidence>
<organism evidence="8 9">
    <name type="scientific">Grylomicrobium aquisgranensis</name>
    <dbReference type="NCBI Taxonomy" id="2926318"/>
    <lineage>
        <taxon>Bacteria</taxon>
        <taxon>Bacillati</taxon>
        <taxon>Bacillota</taxon>
        <taxon>Erysipelotrichia</taxon>
        <taxon>Erysipelotrichales</taxon>
        <taxon>Erysipelotrichaceae</taxon>
        <taxon>Grylomicrobium</taxon>
    </lineage>
</organism>
<evidence type="ECO:0000256" key="1">
    <source>
        <dbReference type="ARBA" id="ARBA00004651"/>
    </source>
</evidence>
<evidence type="ECO:0000259" key="7">
    <source>
        <dbReference type="Pfam" id="PF02687"/>
    </source>
</evidence>
<gene>
    <name evidence="8" type="ORF">MOZ60_07905</name>
</gene>
<dbReference type="EMBL" id="JALBUR010000019">
    <property type="protein sequence ID" value="MDX8420018.1"/>
    <property type="molecule type" value="Genomic_DNA"/>
</dbReference>
<feature type="transmembrane region" description="Helical" evidence="6">
    <location>
        <begin position="230"/>
        <end position="249"/>
    </location>
</feature>
<dbReference type="PANTHER" id="PTHR46795">
    <property type="entry name" value="ABC TRANSPORTER PERMEASE-RELATED-RELATED"/>
    <property type="match status" value="1"/>
</dbReference>
<feature type="transmembrane region" description="Helical" evidence="6">
    <location>
        <begin position="140"/>
        <end position="164"/>
    </location>
</feature>
<name>A0AB35U4J0_9FIRM</name>
<dbReference type="InterPro" id="IPR052536">
    <property type="entry name" value="ABC-4_Integral_Memb_Prot"/>
</dbReference>
<feature type="transmembrane region" description="Helical" evidence="6">
    <location>
        <begin position="207"/>
        <end position="224"/>
    </location>
</feature>